<dbReference type="Proteomes" id="UP000776983">
    <property type="component" value="Unassembled WGS sequence"/>
</dbReference>
<dbReference type="EMBL" id="JACDXW010000005">
    <property type="protein sequence ID" value="MCB5364266.1"/>
    <property type="molecule type" value="Genomic_DNA"/>
</dbReference>
<dbReference type="Gene3D" id="3.30.9.20">
    <property type="match status" value="1"/>
</dbReference>
<dbReference type="GO" id="GO:0004497">
    <property type="term" value="F:monooxygenase activity"/>
    <property type="evidence" value="ECO:0007669"/>
    <property type="project" value="UniProtKB-KW"/>
</dbReference>
<keyword evidence="5" id="KW-1185">Reference proteome</keyword>
<dbReference type="InterPro" id="IPR036188">
    <property type="entry name" value="FAD/NAD-bd_sf"/>
</dbReference>
<dbReference type="PANTHER" id="PTHR43476:SF4">
    <property type="entry name" value="BLR0106 PROTEIN"/>
    <property type="match status" value="1"/>
</dbReference>
<feature type="domain" description="FAD-binding" evidence="3">
    <location>
        <begin position="3"/>
        <end position="295"/>
    </location>
</feature>
<evidence type="ECO:0000313" key="4">
    <source>
        <dbReference type="EMBL" id="MCB5364266.1"/>
    </source>
</evidence>
<evidence type="ECO:0000256" key="2">
    <source>
        <dbReference type="ARBA" id="ARBA00023027"/>
    </source>
</evidence>
<dbReference type="PANTHER" id="PTHR43476">
    <property type="entry name" value="3-(3-HYDROXY-PHENYL)PROPIONATE/3-HYDROXYCINNAMIC ACID HYDROXYLASE"/>
    <property type="match status" value="1"/>
</dbReference>
<evidence type="ECO:0000313" key="5">
    <source>
        <dbReference type="Proteomes" id="UP000776983"/>
    </source>
</evidence>
<keyword evidence="4" id="KW-0503">Monooxygenase</keyword>
<evidence type="ECO:0000256" key="1">
    <source>
        <dbReference type="ARBA" id="ARBA00023002"/>
    </source>
</evidence>
<keyword evidence="2" id="KW-0520">NAD</keyword>
<sequence length="379" mass="43530">MKIRILGAGPAGLYFAALMKQHNPAHDIVIYERNPRDATWGFGVVFSDRALEFLRADDEALYQYLTPHLENWPEITVSRNDVKVPIAGNGFSSIGRLELLTLLYQYVEKLGVKIQFDTEITDLKAVGEADLVVAANGAFSWVRNENEAQFGTQTDWRPNKFIWYGTTKAFNSLTLTFRETDLGVFCAHHYRYKPDMSTFLVEVTDETWRRAGFEHMSPEDTMHYCEQAFAHELEGHPIISNNSHWRNFPAIWNERWYNGNVVLLGDALRTAHFSIGSGTRLAMEDAVALFKAFQATGDDVQAALPKFQELRWPPVRKIWDAANISIRWYEEMDQRVPELAPVELAYNYMTRTGRVNHAELRRRDPALAQAYEALHPELQ</sequence>
<reference evidence="4 5" key="1">
    <citation type="submission" date="2020-07" db="EMBL/GenBank/DDBJ databases">
        <title>Pusillimonas sp. nov., isolated from poultry manure in Taiwan.</title>
        <authorList>
            <person name="Lin S.-Y."/>
            <person name="Tang Y.-S."/>
            <person name="Young C.-C."/>
        </authorList>
    </citation>
    <scope>NUCLEOTIDE SEQUENCE [LARGE SCALE GENOMIC DNA]</scope>
    <source>
        <strain evidence="4 5">CC-YST705</strain>
    </source>
</reference>
<dbReference type="PRINTS" id="PR00420">
    <property type="entry name" value="RNGMNOXGNASE"/>
</dbReference>
<accession>A0ABS8CDZ2</accession>
<dbReference type="InterPro" id="IPR050631">
    <property type="entry name" value="PheA/TfdB_FAD_monoxygenase"/>
</dbReference>
<dbReference type="Pfam" id="PF01494">
    <property type="entry name" value="FAD_binding_3"/>
    <property type="match status" value="1"/>
</dbReference>
<dbReference type="Gene3D" id="3.50.50.60">
    <property type="entry name" value="FAD/NAD(P)-binding domain"/>
    <property type="match status" value="1"/>
</dbReference>
<comment type="caution">
    <text evidence="4">The sequence shown here is derived from an EMBL/GenBank/DDBJ whole genome shotgun (WGS) entry which is preliminary data.</text>
</comment>
<dbReference type="SUPFAM" id="SSF51905">
    <property type="entry name" value="FAD/NAD(P)-binding domain"/>
    <property type="match status" value="1"/>
</dbReference>
<dbReference type="RefSeq" id="WP_226954685.1">
    <property type="nucleotide sequence ID" value="NZ_JACDXW010000005.1"/>
</dbReference>
<gene>
    <name evidence="4" type="ORF">H0484_10955</name>
</gene>
<evidence type="ECO:0000259" key="3">
    <source>
        <dbReference type="Pfam" id="PF01494"/>
    </source>
</evidence>
<organism evidence="4 5">
    <name type="scientific">Mesopusillimonas faecipullorum</name>
    <dbReference type="NCBI Taxonomy" id="2755040"/>
    <lineage>
        <taxon>Bacteria</taxon>
        <taxon>Pseudomonadati</taxon>
        <taxon>Pseudomonadota</taxon>
        <taxon>Betaproteobacteria</taxon>
        <taxon>Burkholderiales</taxon>
        <taxon>Alcaligenaceae</taxon>
        <taxon>Mesopusillimonas</taxon>
    </lineage>
</organism>
<dbReference type="InterPro" id="IPR002938">
    <property type="entry name" value="FAD-bd"/>
</dbReference>
<proteinExistence type="predicted"/>
<keyword evidence="1" id="KW-0560">Oxidoreductase</keyword>
<protein>
    <submittedName>
        <fullName evidence="4">FAD-dependent monooxygenase</fullName>
    </submittedName>
</protein>
<name>A0ABS8CDZ2_9BURK</name>